<dbReference type="AlphaFoldDB" id="A0A8K0DLM2"/>
<keyword evidence="1" id="KW-0175">Coiled coil</keyword>
<proteinExistence type="predicted"/>
<keyword evidence="3" id="KW-1185">Reference proteome</keyword>
<organism evidence="2 3">
    <name type="scientific">Ignelater luminosus</name>
    <name type="common">Cucubano</name>
    <name type="synonym">Pyrophorus luminosus</name>
    <dbReference type="NCBI Taxonomy" id="2038154"/>
    <lineage>
        <taxon>Eukaryota</taxon>
        <taxon>Metazoa</taxon>
        <taxon>Ecdysozoa</taxon>
        <taxon>Arthropoda</taxon>
        <taxon>Hexapoda</taxon>
        <taxon>Insecta</taxon>
        <taxon>Pterygota</taxon>
        <taxon>Neoptera</taxon>
        <taxon>Endopterygota</taxon>
        <taxon>Coleoptera</taxon>
        <taxon>Polyphaga</taxon>
        <taxon>Elateriformia</taxon>
        <taxon>Elateroidea</taxon>
        <taxon>Elateridae</taxon>
        <taxon>Agrypninae</taxon>
        <taxon>Pyrophorini</taxon>
        <taxon>Ignelater</taxon>
    </lineage>
</organism>
<dbReference type="EMBL" id="VTPC01001226">
    <property type="protein sequence ID" value="KAF2902665.1"/>
    <property type="molecule type" value="Genomic_DNA"/>
</dbReference>
<accession>A0A8K0DLM2</accession>
<comment type="caution">
    <text evidence="2">The sequence shown here is derived from an EMBL/GenBank/DDBJ whole genome shotgun (WGS) entry which is preliminary data.</text>
</comment>
<gene>
    <name evidence="2" type="ORF">ILUMI_03518</name>
</gene>
<evidence type="ECO:0000313" key="2">
    <source>
        <dbReference type="EMBL" id="KAF2902665.1"/>
    </source>
</evidence>
<name>A0A8K0DLM2_IGNLU</name>
<feature type="coiled-coil region" evidence="1">
    <location>
        <begin position="24"/>
        <end position="76"/>
    </location>
</feature>
<evidence type="ECO:0000313" key="3">
    <source>
        <dbReference type="Proteomes" id="UP000801492"/>
    </source>
</evidence>
<sequence>MESVNRDNADSGVVEWTIRVLQVRKKAQAEVQRLRKRELRWTRQKEQVISGDMEEMKKMMRTVMQAINELEEGQKQYEIREHKVFLLHTMEKEKIRNNVVITELCVDTENKAVIKEGAKTFIKEKMEITTKIKDLRKLSPKKPSWK</sequence>
<protein>
    <submittedName>
        <fullName evidence="2">Uncharacterized protein</fullName>
    </submittedName>
</protein>
<reference evidence="2" key="1">
    <citation type="submission" date="2019-08" db="EMBL/GenBank/DDBJ databases">
        <title>The genome of the North American firefly Photinus pyralis.</title>
        <authorList>
            <consortium name="Photinus pyralis genome working group"/>
            <person name="Fallon T.R."/>
            <person name="Sander Lower S.E."/>
            <person name="Weng J.-K."/>
        </authorList>
    </citation>
    <scope>NUCLEOTIDE SEQUENCE</scope>
    <source>
        <strain evidence="2">TRF0915ILg1</strain>
        <tissue evidence="2">Whole body</tissue>
    </source>
</reference>
<evidence type="ECO:0000256" key="1">
    <source>
        <dbReference type="SAM" id="Coils"/>
    </source>
</evidence>
<dbReference type="Proteomes" id="UP000801492">
    <property type="component" value="Unassembled WGS sequence"/>
</dbReference>